<name>A0A7N2LVL4_QUELO</name>
<evidence type="ECO:0000256" key="2">
    <source>
        <dbReference type="SAM" id="Coils"/>
    </source>
</evidence>
<dbReference type="RefSeq" id="XP_030970879.1">
    <property type="nucleotide sequence ID" value="XM_031115019.1"/>
</dbReference>
<evidence type="ECO:0000256" key="1">
    <source>
        <dbReference type="ARBA" id="ARBA00005474"/>
    </source>
</evidence>
<keyword evidence="5" id="KW-1185">Reference proteome</keyword>
<keyword evidence="2" id="KW-0175">Coiled coil</keyword>
<organism evidence="4 5">
    <name type="scientific">Quercus lobata</name>
    <name type="common">Valley oak</name>
    <dbReference type="NCBI Taxonomy" id="97700"/>
    <lineage>
        <taxon>Eukaryota</taxon>
        <taxon>Viridiplantae</taxon>
        <taxon>Streptophyta</taxon>
        <taxon>Embryophyta</taxon>
        <taxon>Tracheophyta</taxon>
        <taxon>Spermatophyta</taxon>
        <taxon>Magnoliopsida</taxon>
        <taxon>eudicotyledons</taxon>
        <taxon>Gunneridae</taxon>
        <taxon>Pentapetalae</taxon>
        <taxon>rosids</taxon>
        <taxon>fabids</taxon>
        <taxon>Fagales</taxon>
        <taxon>Fagaceae</taxon>
        <taxon>Quercus</taxon>
    </lineage>
</organism>
<dbReference type="AlphaFoldDB" id="A0A7N2LVL4"/>
<dbReference type="EnsemblPlants" id="QL05p083061:mrna">
    <property type="protein sequence ID" value="QL05p083061:mrna"/>
    <property type="gene ID" value="QL05p083061"/>
</dbReference>
<dbReference type="Proteomes" id="UP000594261">
    <property type="component" value="Chromosome 5"/>
</dbReference>
<dbReference type="PANTHER" id="PTHR31301:SF153">
    <property type="entry name" value="LOB DOMAIN-CONTAINING PROTEIN 26"/>
    <property type="match status" value="1"/>
</dbReference>
<dbReference type="InParanoid" id="A0A7N2LVL4"/>
<dbReference type="KEGG" id="qlo:115991311"/>
<accession>A0A7N2LVL4</accession>
<gene>
    <name evidence="4" type="primary">LOC115991311</name>
</gene>
<dbReference type="OrthoDB" id="684652at2759"/>
<dbReference type="Gramene" id="QL05p083061:mrna">
    <property type="protein sequence ID" value="QL05p083061:mrna"/>
    <property type="gene ID" value="QL05p083061"/>
</dbReference>
<dbReference type="PROSITE" id="PS50891">
    <property type="entry name" value="LOB"/>
    <property type="match status" value="1"/>
</dbReference>
<reference evidence="4 5" key="1">
    <citation type="journal article" date="2016" name="G3 (Bethesda)">
        <title>First Draft Assembly and Annotation of the Genome of a California Endemic Oak Quercus lobata Nee (Fagaceae).</title>
        <authorList>
            <person name="Sork V.L."/>
            <person name="Fitz-Gibbon S.T."/>
            <person name="Puiu D."/>
            <person name="Crepeau M."/>
            <person name="Gugger P.F."/>
            <person name="Sherman R."/>
            <person name="Stevens K."/>
            <person name="Langley C.H."/>
            <person name="Pellegrini M."/>
            <person name="Salzberg S.L."/>
        </authorList>
    </citation>
    <scope>NUCLEOTIDE SEQUENCE [LARGE SCALE GENOMIC DNA]</scope>
    <source>
        <strain evidence="4 5">cv. SW786</strain>
    </source>
</reference>
<dbReference type="GeneID" id="115991311"/>
<feature type="coiled-coil region" evidence="2">
    <location>
        <begin position="85"/>
        <end position="112"/>
    </location>
</feature>
<reference evidence="4" key="2">
    <citation type="submission" date="2021-01" db="UniProtKB">
        <authorList>
            <consortium name="EnsemblPlants"/>
        </authorList>
    </citation>
    <scope>IDENTIFICATION</scope>
</reference>
<evidence type="ECO:0000313" key="4">
    <source>
        <dbReference type="EnsemblPlants" id="QL05p083061:mrna"/>
    </source>
</evidence>
<protein>
    <recommendedName>
        <fullName evidence="3">LOB domain-containing protein</fullName>
    </recommendedName>
</protein>
<evidence type="ECO:0000313" key="5">
    <source>
        <dbReference type="Proteomes" id="UP000594261"/>
    </source>
</evidence>
<evidence type="ECO:0000259" key="3">
    <source>
        <dbReference type="PROSITE" id="PS50891"/>
    </source>
</evidence>
<comment type="similarity">
    <text evidence="1">Belongs to the LOB domain-containing protein family.</text>
</comment>
<dbReference type="EMBL" id="LRBV02000005">
    <property type="status" value="NOT_ANNOTATED_CDS"/>
    <property type="molecule type" value="Genomic_DNA"/>
</dbReference>
<proteinExistence type="inferred from homology"/>
<feature type="domain" description="LOB" evidence="3">
    <location>
        <begin position="5"/>
        <end position="106"/>
    </location>
</feature>
<dbReference type="Pfam" id="PF03195">
    <property type="entry name" value="LOB"/>
    <property type="match status" value="1"/>
</dbReference>
<dbReference type="InterPro" id="IPR004883">
    <property type="entry name" value="LOB"/>
</dbReference>
<sequence length="171" mass="19478">MSHSTRCAACKSLRRRCTKDCVLAPYFPPTNPQRFACVHKIFGISNTAKMLEQLPLHLRPVAADCMSFEASSRVEDPVYGSVRIISRLQEQIIEAQSELEKTNGEIAFHNAQQQLQQQQQMQQLQMIHAVAQEGEDQPSWLNSSQQDPFSNVNQQLFGDYNYSSTFCGFEF</sequence>
<dbReference type="PANTHER" id="PTHR31301">
    <property type="entry name" value="LOB DOMAIN-CONTAINING PROTEIN 4-RELATED"/>
    <property type="match status" value="1"/>
</dbReference>